<dbReference type="KEGG" id="pde:Pden_0626"/>
<accession>A1AZP4</accession>
<evidence type="ECO:0000313" key="6">
    <source>
        <dbReference type="EMBL" id="ABL68738.1"/>
    </source>
</evidence>
<dbReference type="AlphaFoldDB" id="A1AZP4"/>
<reference evidence="7" key="1">
    <citation type="submission" date="2006-12" db="EMBL/GenBank/DDBJ databases">
        <title>Complete sequence of chromosome 1 of Paracoccus denitrificans PD1222.</title>
        <authorList>
            <person name="Copeland A."/>
            <person name="Lucas S."/>
            <person name="Lapidus A."/>
            <person name="Barry K."/>
            <person name="Detter J.C."/>
            <person name="Glavina del Rio T."/>
            <person name="Hammon N."/>
            <person name="Israni S."/>
            <person name="Dalin E."/>
            <person name="Tice H."/>
            <person name="Pitluck S."/>
            <person name="Munk A.C."/>
            <person name="Brettin T."/>
            <person name="Bruce D."/>
            <person name="Han C."/>
            <person name="Tapia R."/>
            <person name="Gilna P."/>
            <person name="Schmutz J."/>
            <person name="Larimer F."/>
            <person name="Land M."/>
            <person name="Hauser L."/>
            <person name="Kyrpides N."/>
            <person name="Lykidis A."/>
            <person name="Spiro S."/>
            <person name="Richardson D.J."/>
            <person name="Moir J.W.B."/>
            <person name="Ferguson S.J."/>
            <person name="van Spanning R.J.M."/>
            <person name="Richardson P."/>
        </authorList>
    </citation>
    <scope>NUCLEOTIDE SEQUENCE [LARGE SCALE GENOMIC DNA]</scope>
    <source>
        <strain evidence="7">Pd 1222</strain>
    </source>
</reference>
<keyword evidence="7" id="KW-1185">Reference proteome</keyword>
<dbReference type="Pfam" id="PF00691">
    <property type="entry name" value="OmpA"/>
    <property type="match status" value="1"/>
</dbReference>
<evidence type="ECO:0000259" key="5">
    <source>
        <dbReference type="PROSITE" id="PS51123"/>
    </source>
</evidence>
<comment type="subcellular location">
    <subcellularLocation>
        <location evidence="1">Cell outer membrane</location>
    </subcellularLocation>
</comment>
<dbReference type="EnsemblBacteria" id="ABL68738">
    <property type="protein sequence ID" value="ABL68738"/>
    <property type="gene ID" value="Pden_0626"/>
</dbReference>
<dbReference type="EMBL" id="CP000489">
    <property type="protein sequence ID" value="ABL68738.1"/>
    <property type="molecule type" value="Genomic_DNA"/>
</dbReference>
<name>A1AZP4_PARDP</name>
<dbReference type="eggNOG" id="COG2885">
    <property type="taxonomic scope" value="Bacteria"/>
</dbReference>
<evidence type="ECO:0000313" key="7">
    <source>
        <dbReference type="Proteomes" id="UP000000361"/>
    </source>
</evidence>
<protein>
    <submittedName>
        <fullName evidence="6">OmpA/MotB domain protein</fullName>
    </submittedName>
</protein>
<evidence type="ECO:0000256" key="2">
    <source>
        <dbReference type="ARBA" id="ARBA00023136"/>
    </source>
</evidence>
<dbReference type="PANTHER" id="PTHR30329:SF21">
    <property type="entry name" value="LIPOPROTEIN YIAD-RELATED"/>
    <property type="match status" value="1"/>
</dbReference>
<sequence>MRRVGNSPKVPRMANPQRPARRAPVLAASLIALAAAAGLSFLGARAAADFVETRSAEDLRAALADYDWVQVRTDGLQVQLEGIAPDEVQRFRARARAETVVDSGRVIDKMQVAASAELATPAFEIELLRNDQSISIIGLVPASLDRVALVERLKRQTGAPQVSDLMEGADYPVPDGWEDAFAFGLKAAQLAKRAKVSIAAGEVSIRAIADSPREKRDLETALQRAKPASVTLTADITAPRPVIAPFTLRFVKDATGTRFDACAADTETARDRILEAGRDAGVPDQPQCTLGLGAPSPRWADAAVPAIRAIKALGAGSVTISDTDVALFAPADVEAAQFDEAVGRLEAALPPAFTLAARHEKPGEAEAGPAEFSALVDPGGVSLRGRITDERMRDAVESLARARFGQVDSALRSDVSVPEGWTLRAIAALEALDGLARGEAKVTRDLVRISGVSGSQTASDMAAARLAQRLGAGARYELAIRYDRRMDPLLGLPSGIECVDRLNAAMQQSEIGFEPNKSVIAGDPGPTLERLAETMKLCADFRIEIGGHTDSQGSEGFNAELSRARAQAVLAAMTAAGIDTANMTAKGYGESQPIADNDTDAGREANRRIEFLLLADDPVVTEAPAPAELVKGVTDSPEVVAARVTAAALHAATAAIGPALGVPTDPEAALFAATEPVRLLVSGIDPSRVASRPAQEAALPELPALRAATLPAASLLPEAAELVEPAEAATRAVQEALVGAAIEAATMPARAALHVNRPLPRPEPASAP</sequence>
<dbReference type="GO" id="GO:0009279">
    <property type="term" value="C:cell outer membrane"/>
    <property type="evidence" value="ECO:0007669"/>
    <property type="project" value="UniProtKB-SubCell"/>
</dbReference>
<dbReference type="Pfam" id="PF04972">
    <property type="entry name" value="BON"/>
    <property type="match status" value="1"/>
</dbReference>
<dbReference type="PROSITE" id="PS51123">
    <property type="entry name" value="OMPA_2"/>
    <property type="match status" value="1"/>
</dbReference>
<dbReference type="STRING" id="318586.Pden_0626"/>
<dbReference type="SUPFAM" id="SSF103088">
    <property type="entry name" value="OmpA-like"/>
    <property type="match status" value="1"/>
</dbReference>
<evidence type="ECO:0000256" key="4">
    <source>
        <dbReference type="PROSITE-ProRule" id="PRU00473"/>
    </source>
</evidence>
<dbReference type="Gene3D" id="3.40.1520.20">
    <property type="match status" value="3"/>
</dbReference>
<dbReference type="InterPro" id="IPR036737">
    <property type="entry name" value="OmpA-like_sf"/>
</dbReference>
<dbReference type="InterPro" id="IPR006664">
    <property type="entry name" value="OMP_bac"/>
</dbReference>
<gene>
    <name evidence="6" type="ordered locus">Pden_0626</name>
</gene>
<organism evidence="6 7">
    <name type="scientific">Paracoccus denitrificans (strain Pd 1222)</name>
    <dbReference type="NCBI Taxonomy" id="318586"/>
    <lineage>
        <taxon>Bacteria</taxon>
        <taxon>Pseudomonadati</taxon>
        <taxon>Pseudomonadota</taxon>
        <taxon>Alphaproteobacteria</taxon>
        <taxon>Rhodobacterales</taxon>
        <taxon>Paracoccaceae</taxon>
        <taxon>Paracoccus</taxon>
    </lineage>
</organism>
<dbReference type="InterPro" id="IPR006665">
    <property type="entry name" value="OmpA-like"/>
</dbReference>
<dbReference type="InterPro" id="IPR007055">
    <property type="entry name" value="BON_dom"/>
</dbReference>
<dbReference type="CDD" id="cd07185">
    <property type="entry name" value="OmpA_C-like"/>
    <property type="match status" value="1"/>
</dbReference>
<keyword evidence="3" id="KW-0998">Cell outer membrane</keyword>
<evidence type="ECO:0000256" key="1">
    <source>
        <dbReference type="ARBA" id="ARBA00004442"/>
    </source>
</evidence>
<dbReference type="OrthoDB" id="5525824at2"/>
<dbReference type="InterPro" id="IPR050330">
    <property type="entry name" value="Bact_OuterMem_StrucFunc"/>
</dbReference>
<keyword evidence="2 4" id="KW-0472">Membrane</keyword>
<dbReference type="PRINTS" id="PR01021">
    <property type="entry name" value="OMPADOMAIN"/>
</dbReference>
<proteinExistence type="predicted"/>
<dbReference type="PANTHER" id="PTHR30329">
    <property type="entry name" value="STATOR ELEMENT OF FLAGELLAR MOTOR COMPLEX"/>
    <property type="match status" value="1"/>
</dbReference>
<dbReference type="Gene3D" id="3.30.1330.60">
    <property type="entry name" value="OmpA-like domain"/>
    <property type="match status" value="1"/>
</dbReference>
<evidence type="ECO:0000256" key="3">
    <source>
        <dbReference type="ARBA" id="ARBA00023237"/>
    </source>
</evidence>
<dbReference type="HOGENOM" id="CLU_013534_0_0_5"/>
<feature type="domain" description="OmpA-like" evidence="5">
    <location>
        <begin position="500"/>
        <end position="617"/>
    </location>
</feature>
<dbReference type="Proteomes" id="UP000000361">
    <property type="component" value="Chromosome 1"/>
</dbReference>